<organism evidence="3">
    <name type="scientific">Blastocystis hominis</name>
    <dbReference type="NCBI Taxonomy" id="12968"/>
    <lineage>
        <taxon>Eukaryota</taxon>
        <taxon>Sar</taxon>
        <taxon>Stramenopiles</taxon>
        <taxon>Bigyra</taxon>
        <taxon>Opalozoa</taxon>
        <taxon>Opalinata</taxon>
        <taxon>Blastocystidae</taxon>
        <taxon>Blastocystis</taxon>
    </lineage>
</organism>
<dbReference type="InterPro" id="IPR032466">
    <property type="entry name" value="Metal_Hydrolase"/>
</dbReference>
<dbReference type="Gene3D" id="3.20.20.140">
    <property type="entry name" value="Metal-dependent hydrolases"/>
    <property type="match status" value="1"/>
</dbReference>
<dbReference type="InterPro" id="IPR006680">
    <property type="entry name" value="Amidohydro-rel"/>
</dbReference>
<keyword evidence="4" id="KW-1185">Reference proteome</keyword>
<protein>
    <recommendedName>
        <fullName evidence="2">Amidohydrolase-related domain-containing protein</fullName>
    </recommendedName>
</protein>
<sequence>MSTPKIDSHQHFWHYDPVEFAWLNEDMKSLRRDFLPPELKNHLEAYGMDGTVAVQARQSEEETNFLLGLAEQYPEVVRGVVGWLDLRADDIEEKLALYSKRDKLVGVRHIVQDEPDDEFLLRENFLRGISLLKKYNLTYDILIYPKHLKVAKEFVAKFPDQPFVIDHIAKPFIKDHIIGEWEQGIRDLAAFPNVFVKVSGMVTEGNWANWKEEDFTPYLDIIFDAFGVDRVMVGSDWPMMTLCGEYGQVVDIVKKYISKFSEADQAKIMGGNAIRFYKLKV</sequence>
<reference evidence="3" key="1">
    <citation type="submission" date="2010-02" db="EMBL/GenBank/DDBJ databases">
        <title>Sequencing and annotation of the Blastocystis hominis genome.</title>
        <authorList>
            <person name="Wincker P."/>
        </authorList>
    </citation>
    <scope>NUCLEOTIDE SEQUENCE</scope>
    <source>
        <strain evidence="3">Singapore isolate B</strain>
    </source>
</reference>
<dbReference type="OrthoDB" id="2135488at2759"/>
<dbReference type="GO" id="GO:0016787">
    <property type="term" value="F:hydrolase activity"/>
    <property type="evidence" value="ECO:0007669"/>
    <property type="project" value="InterPro"/>
</dbReference>
<dbReference type="RefSeq" id="XP_012898644.1">
    <property type="nucleotide sequence ID" value="XM_013043190.1"/>
</dbReference>
<dbReference type="PANTHER" id="PTHR43569:SF2">
    <property type="entry name" value="AMIDOHYDROLASE-RELATED DOMAIN-CONTAINING PROTEIN"/>
    <property type="match status" value="1"/>
</dbReference>
<proteinExistence type="inferred from homology"/>
<dbReference type="AlphaFoldDB" id="D8M957"/>
<comment type="similarity">
    <text evidence="1">Belongs to the metallo-dependent hydrolases superfamily.</text>
</comment>
<dbReference type="EMBL" id="FN668688">
    <property type="protein sequence ID" value="CBK24596.2"/>
    <property type="molecule type" value="Genomic_DNA"/>
</dbReference>
<dbReference type="Proteomes" id="UP000008312">
    <property type="component" value="Unassembled WGS sequence"/>
</dbReference>
<feature type="domain" description="Amidohydrolase-related" evidence="2">
    <location>
        <begin position="6"/>
        <end position="279"/>
    </location>
</feature>
<evidence type="ECO:0000256" key="1">
    <source>
        <dbReference type="ARBA" id="ARBA00038310"/>
    </source>
</evidence>
<evidence type="ECO:0000313" key="4">
    <source>
        <dbReference type="Proteomes" id="UP000008312"/>
    </source>
</evidence>
<evidence type="ECO:0000259" key="2">
    <source>
        <dbReference type="Pfam" id="PF04909"/>
    </source>
</evidence>
<evidence type="ECO:0000313" key="3">
    <source>
        <dbReference type="EMBL" id="CBK24596.2"/>
    </source>
</evidence>
<dbReference type="PANTHER" id="PTHR43569">
    <property type="entry name" value="AMIDOHYDROLASE"/>
    <property type="match status" value="1"/>
</dbReference>
<dbReference type="OMA" id="DWPVCLV"/>
<dbReference type="SUPFAM" id="SSF51556">
    <property type="entry name" value="Metallo-dependent hydrolases"/>
    <property type="match status" value="1"/>
</dbReference>
<dbReference type="InterPro" id="IPR052350">
    <property type="entry name" value="Metallo-dep_Lactonases"/>
</dbReference>
<name>D8M957_BLAHO</name>
<dbReference type="GeneID" id="24921347"/>
<dbReference type="Pfam" id="PF04909">
    <property type="entry name" value="Amidohydro_2"/>
    <property type="match status" value="1"/>
</dbReference>
<dbReference type="InParanoid" id="D8M957"/>
<accession>D8M957</accession>
<gene>
    <name evidence="3" type="ORF">GSBLH_T00004311001</name>
</gene>